<dbReference type="GO" id="GO:0005829">
    <property type="term" value="C:cytosol"/>
    <property type="evidence" value="ECO:0007669"/>
    <property type="project" value="TreeGrafter"/>
</dbReference>
<accession>A0A1M7SB15</accession>
<feature type="domain" description="Polymerase/histidinol phosphatase N-terminal" evidence="1">
    <location>
        <begin position="2"/>
        <end position="74"/>
    </location>
</feature>
<dbReference type="RefSeq" id="WP_072696401.1">
    <property type="nucleotide sequence ID" value="NZ_FRDI01000003.1"/>
</dbReference>
<dbReference type="InterPro" id="IPR050243">
    <property type="entry name" value="PHP_phosphatase"/>
</dbReference>
<dbReference type="AlphaFoldDB" id="A0A1M7SB15"/>
<organism evidence="2 3">
    <name type="scientific">Desulfovibrio litoralis DSM 11393</name>
    <dbReference type="NCBI Taxonomy" id="1121455"/>
    <lineage>
        <taxon>Bacteria</taxon>
        <taxon>Pseudomonadati</taxon>
        <taxon>Thermodesulfobacteriota</taxon>
        <taxon>Desulfovibrionia</taxon>
        <taxon>Desulfovibrionales</taxon>
        <taxon>Desulfovibrionaceae</taxon>
        <taxon>Desulfovibrio</taxon>
    </lineage>
</organism>
<dbReference type="PANTHER" id="PTHR36928:SF1">
    <property type="entry name" value="PHOSPHATASE YCDX-RELATED"/>
    <property type="match status" value="1"/>
</dbReference>
<keyword evidence="3" id="KW-1185">Reference proteome</keyword>
<name>A0A1M7SB15_9BACT</name>
<dbReference type="GO" id="GO:0008270">
    <property type="term" value="F:zinc ion binding"/>
    <property type="evidence" value="ECO:0007669"/>
    <property type="project" value="TreeGrafter"/>
</dbReference>
<dbReference type="PANTHER" id="PTHR36928">
    <property type="entry name" value="PHOSPHATASE YCDX-RELATED"/>
    <property type="match status" value="1"/>
</dbReference>
<dbReference type="InterPro" id="IPR016195">
    <property type="entry name" value="Pol/histidinol_Pase-like"/>
</dbReference>
<dbReference type="Proteomes" id="UP000186469">
    <property type="component" value="Unassembled WGS sequence"/>
</dbReference>
<protein>
    <submittedName>
        <fullName evidence="2">Histidinol phosphatase</fullName>
    </submittedName>
</protein>
<dbReference type="SUPFAM" id="SSF89550">
    <property type="entry name" value="PHP domain-like"/>
    <property type="match status" value="1"/>
</dbReference>
<evidence type="ECO:0000313" key="3">
    <source>
        <dbReference type="Proteomes" id="UP000186469"/>
    </source>
</evidence>
<dbReference type="Gene3D" id="3.20.20.140">
    <property type="entry name" value="Metal-dependent hydrolases"/>
    <property type="match status" value="1"/>
</dbReference>
<proteinExistence type="predicted"/>
<reference evidence="2 3" key="1">
    <citation type="submission" date="2016-12" db="EMBL/GenBank/DDBJ databases">
        <authorList>
            <person name="Song W.-J."/>
            <person name="Kurnit D.M."/>
        </authorList>
    </citation>
    <scope>NUCLEOTIDE SEQUENCE [LARGE SCALE GENOMIC DNA]</scope>
    <source>
        <strain evidence="2 3">DSM 11393</strain>
    </source>
</reference>
<evidence type="ECO:0000313" key="2">
    <source>
        <dbReference type="EMBL" id="SHN55719.1"/>
    </source>
</evidence>
<dbReference type="Pfam" id="PF02811">
    <property type="entry name" value="PHP"/>
    <property type="match status" value="1"/>
</dbReference>
<dbReference type="GO" id="GO:0042578">
    <property type="term" value="F:phosphoric ester hydrolase activity"/>
    <property type="evidence" value="ECO:0007669"/>
    <property type="project" value="TreeGrafter"/>
</dbReference>
<dbReference type="EMBL" id="FRDI01000003">
    <property type="protein sequence ID" value="SHN55719.1"/>
    <property type="molecule type" value="Genomic_DNA"/>
</dbReference>
<gene>
    <name evidence="2" type="ORF">SAMN02745728_00710</name>
</gene>
<evidence type="ECO:0000259" key="1">
    <source>
        <dbReference type="SMART" id="SM00481"/>
    </source>
</evidence>
<dbReference type="InterPro" id="IPR003141">
    <property type="entry name" value="Pol/His_phosphatase_N"/>
</dbReference>
<dbReference type="NCBIfam" id="NF004981">
    <property type="entry name" value="PRK06361.1"/>
    <property type="match status" value="1"/>
</dbReference>
<sequence length="228" mass="24792">MLELLTHTTLSDGSQTPAEALRSAKIQGYQALVLSDHCDPSNLLEVIEANKRLKEVALHIGIDLIVGVELTHIPPPLIEQYVLTARKLGAEFVAVHGEKINLNTKTNPFNPQSSLMERGTNLAAILGGADLLAHPGLISEEEVKLASELGVFLDLSAFSKNGLSNGHIAKLALKYNAKLVVCANPHADLDFLTQEEYKIVAKAAGLNNDDVTKMLHDINMLLCKLYKR</sequence>
<dbReference type="STRING" id="1121455.SAMN02745728_00710"/>
<dbReference type="OrthoDB" id="9808747at2"/>
<dbReference type="SMART" id="SM00481">
    <property type="entry name" value="POLIIIAc"/>
    <property type="match status" value="1"/>
</dbReference>
<dbReference type="InterPro" id="IPR004013">
    <property type="entry name" value="PHP_dom"/>
</dbReference>